<dbReference type="InterPro" id="IPR012340">
    <property type="entry name" value="NA-bd_OB-fold"/>
</dbReference>
<dbReference type="Pfam" id="PF10991">
    <property type="entry name" value="Enc34_ssDNA-bd"/>
    <property type="match status" value="1"/>
</dbReference>
<name>A0ABM6RHS1_9RHOB</name>
<evidence type="ECO:0000256" key="1">
    <source>
        <dbReference type="SAM" id="MobiDB-lite"/>
    </source>
</evidence>
<organism evidence="2 3">
    <name type="scientific">Phaeobacter inhibens</name>
    <dbReference type="NCBI Taxonomy" id="221822"/>
    <lineage>
        <taxon>Bacteria</taxon>
        <taxon>Pseudomonadati</taxon>
        <taxon>Pseudomonadota</taxon>
        <taxon>Alphaproteobacteria</taxon>
        <taxon>Rhodobacterales</taxon>
        <taxon>Roseobacteraceae</taxon>
        <taxon>Phaeobacter</taxon>
    </lineage>
</organism>
<reference evidence="2 3" key="2">
    <citation type="journal article" date="2017" name="Int. J. Syst. Evol. Microbiol.">
        <title>Adaptation of Surface-Associated Bacteria to the Open Ocean: A Genomically Distinct Subpopulation of Phaeobacter gallaeciensis Colonizes Pacific Mesozooplankton.</title>
        <authorList>
            <person name="Freese H.M."/>
            <person name="Methner A."/>
            <person name="Overmann J."/>
        </authorList>
    </citation>
    <scope>NUCLEOTIDE SEQUENCE [LARGE SCALE GENOMIC DNA]</scope>
    <source>
        <strain evidence="2 3">P66</strain>
    </source>
</reference>
<accession>A0ABM6RHS1</accession>
<dbReference type="RefSeq" id="WP_102875001.1">
    <property type="nucleotide sequence ID" value="NZ_CP010705.1"/>
</dbReference>
<dbReference type="Proteomes" id="UP000236536">
    <property type="component" value="Chromosome"/>
</dbReference>
<evidence type="ECO:0000313" key="3">
    <source>
        <dbReference type="Proteomes" id="UP000236536"/>
    </source>
</evidence>
<evidence type="ECO:0008006" key="4">
    <source>
        <dbReference type="Google" id="ProtNLM"/>
    </source>
</evidence>
<dbReference type="Gene3D" id="2.40.50.140">
    <property type="entry name" value="Nucleic acid-binding proteins"/>
    <property type="match status" value="1"/>
</dbReference>
<sequence>MARSADLSTQKHGLEARFAFTQGLFELQTTQSGKKQWNVTMLFPKTADIGPLKQLAMDAAVEEWGEKAKQMVADGLIKSPFLDGDGPQGKSKKTGEPHAGFPGHIFIRCTSGEEYRPKLLNGQLLPITEKPELGSGDYGYAVVNAFTWENKENGKGLTFGVSMVLKSRSGESLGGGGVGPAEDYFTPIADEGSVPDEAKQGDGAANFFG</sequence>
<dbReference type="EMBL" id="CP010705">
    <property type="protein sequence ID" value="AUQ95988.1"/>
    <property type="molecule type" value="Genomic_DNA"/>
</dbReference>
<dbReference type="InterPro" id="IPR022595">
    <property type="entry name" value="Enc34_ssDNA-bd"/>
</dbReference>
<evidence type="ECO:0000313" key="2">
    <source>
        <dbReference type="EMBL" id="AUQ95988.1"/>
    </source>
</evidence>
<protein>
    <recommendedName>
        <fullName evidence="4">DUF2815 family protein</fullName>
    </recommendedName>
</protein>
<gene>
    <name evidence="2" type="ORF">PhaeoP66_03246</name>
</gene>
<feature type="region of interest" description="Disordered" evidence="1">
    <location>
        <begin position="190"/>
        <end position="209"/>
    </location>
</feature>
<proteinExistence type="predicted"/>
<keyword evidence="3" id="KW-1185">Reference proteome</keyword>
<reference evidence="2 3" key="1">
    <citation type="journal article" date="2017" name="Genome Biol. Evol.">
        <title>Trajectories and Drivers of Genome Evolution in Surface-Associated Marine Phaeobacter.</title>
        <authorList>
            <person name="Freese H.M."/>
            <person name="Sikorski J."/>
            <person name="Bunk B."/>
            <person name="Scheuner C."/>
            <person name="Meier-Kolthoff J.P."/>
            <person name="Sproer C."/>
            <person name="Gram L."/>
            <person name="Overmann J."/>
        </authorList>
    </citation>
    <scope>NUCLEOTIDE SEQUENCE [LARGE SCALE GENOMIC DNA]</scope>
    <source>
        <strain evidence="2 3">P66</strain>
    </source>
</reference>